<accession>A0A0M2KID4</accession>
<dbReference type="EMBL" id="JXNU01000003">
    <property type="protein sequence ID" value="KKF36993.1"/>
    <property type="molecule type" value="Genomic_DNA"/>
</dbReference>
<dbReference type="Proteomes" id="UP000033924">
    <property type="component" value="Unassembled WGS sequence"/>
</dbReference>
<comment type="caution">
    <text evidence="1">The sequence shown here is derived from an EMBL/GenBank/DDBJ whole genome shotgun (WGS) entry which is preliminary data.</text>
</comment>
<dbReference type="RefSeq" id="WP_016191200.1">
    <property type="nucleotide sequence ID" value="NZ_CP089932.1"/>
</dbReference>
<proteinExistence type="predicted"/>
<organism evidence="1 2">
    <name type="scientific">Erwinia tracheiphila</name>
    <dbReference type="NCBI Taxonomy" id="65700"/>
    <lineage>
        <taxon>Bacteria</taxon>
        <taxon>Pseudomonadati</taxon>
        <taxon>Pseudomonadota</taxon>
        <taxon>Gammaproteobacteria</taxon>
        <taxon>Enterobacterales</taxon>
        <taxon>Erwiniaceae</taxon>
        <taxon>Erwinia</taxon>
    </lineage>
</organism>
<gene>
    <name evidence="1" type="ORF">SY86_18665</name>
</gene>
<protein>
    <submittedName>
        <fullName evidence="1">Uncharacterized protein</fullName>
    </submittedName>
</protein>
<keyword evidence="2" id="KW-1185">Reference proteome</keyword>
<dbReference type="PATRIC" id="fig|65700.7.peg.4643"/>
<evidence type="ECO:0000313" key="1">
    <source>
        <dbReference type="EMBL" id="KKF36993.1"/>
    </source>
</evidence>
<evidence type="ECO:0000313" key="2">
    <source>
        <dbReference type="Proteomes" id="UP000033924"/>
    </source>
</evidence>
<dbReference type="STRING" id="65700.SY86_18665"/>
<sequence>MTAKIIPLRSKTVTISKRDFNQICNAYINATNCKQAVLRIERGKNAFSDSAVWAVEDLLQAITRQLKEVIDGETNVLPQK</sequence>
<name>A0A0M2KID4_9GAMM</name>
<reference evidence="1 2" key="1">
    <citation type="submission" date="2015-01" db="EMBL/GenBank/DDBJ databases">
        <title>Erwinia tracheiphila.</title>
        <authorList>
            <person name="Shapiro L.R."/>
        </authorList>
    </citation>
    <scope>NUCLEOTIDE SEQUENCE [LARGE SCALE GENOMIC DNA]</scope>
    <source>
        <strain evidence="1 2">BuffGH</strain>
    </source>
</reference>
<dbReference type="AlphaFoldDB" id="A0A0M2KID4"/>